<keyword evidence="1" id="KW-1133">Transmembrane helix</keyword>
<evidence type="ECO:0000313" key="3">
    <source>
        <dbReference type="EMBL" id="ANW96333.1"/>
    </source>
</evidence>
<accession>A0A1B1Y6E0</accession>
<keyword evidence="1" id="KW-0812">Transmembrane</keyword>
<feature type="transmembrane region" description="Helical" evidence="1">
    <location>
        <begin position="128"/>
        <end position="147"/>
    </location>
</feature>
<dbReference type="Gene3D" id="3.40.50.300">
    <property type="entry name" value="P-loop containing nucleotide triphosphate hydrolases"/>
    <property type="match status" value="1"/>
</dbReference>
<dbReference type="Pfam" id="PF00308">
    <property type="entry name" value="Bac_DnaA"/>
    <property type="match status" value="1"/>
</dbReference>
<reference evidence="3 4" key="1">
    <citation type="submission" date="2016-02" db="EMBL/GenBank/DDBJ databases">
        <authorList>
            <person name="Wen L."/>
            <person name="He K."/>
            <person name="Yang H."/>
        </authorList>
    </citation>
    <scope>NUCLEOTIDE SEQUENCE [LARGE SCALE GENOMIC DNA]</scope>
    <source>
        <strain evidence="3 4">CZ1127</strain>
    </source>
</reference>
<organism evidence="3 4">
    <name type="scientific">Wenyingzhuangia fucanilytica</name>
    <dbReference type="NCBI Taxonomy" id="1790137"/>
    <lineage>
        <taxon>Bacteria</taxon>
        <taxon>Pseudomonadati</taxon>
        <taxon>Bacteroidota</taxon>
        <taxon>Flavobacteriia</taxon>
        <taxon>Flavobacteriales</taxon>
        <taxon>Flavobacteriaceae</taxon>
        <taxon>Wenyingzhuangia</taxon>
    </lineage>
</organism>
<feature type="domain" description="Chromosomal replication initiator protein DnaA ATPAse" evidence="2">
    <location>
        <begin position="182"/>
        <end position="260"/>
    </location>
</feature>
<feature type="transmembrane region" description="Helical" evidence="1">
    <location>
        <begin position="97"/>
        <end position="122"/>
    </location>
</feature>
<dbReference type="KEGG" id="wfu:AXE80_08605"/>
<keyword evidence="1" id="KW-0472">Membrane</keyword>
<dbReference type="OrthoDB" id="927105at2"/>
<evidence type="ECO:0000259" key="2">
    <source>
        <dbReference type="Pfam" id="PF00308"/>
    </source>
</evidence>
<gene>
    <name evidence="3" type="ORF">AXE80_08605</name>
</gene>
<sequence>MKRVCYKVFIKQLIIKDLLGKDSQRGISLTYAWLANQLGHFSLGFIPSIVLSSIFSTQKSPMYFSTAVILFWLVFEIINLTLPILIKTKKRSFKPEWNHLIFDTITDLLYFGLGSLVSAFILTQSNSIGYYVILLLFLLFFPFVYWYTLRIYQQYAFFPFQFRLSQWIGNIDEQEKEIILNYIKKTSYDEYNHLLIFGNVNEGKTNLGVAIANELALKKRACTYITATKLYSLLFKNIDNKDLLWNWVNCNFLVIDDINPDNLKHNTIITPTDFLRYVDKFTPIDSNNRNILKTKNIIWVLGSNEKTQKEQWFKVLETIGVAPKNIFSVNLSD</sequence>
<dbReference type="InterPro" id="IPR013317">
    <property type="entry name" value="DnaA_dom"/>
</dbReference>
<dbReference type="SUPFAM" id="SSF52540">
    <property type="entry name" value="P-loop containing nucleoside triphosphate hydrolases"/>
    <property type="match status" value="1"/>
</dbReference>
<keyword evidence="4" id="KW-1185">Reference proteome</keyword>
<dbReference type="EMBL" id="CP014224">
    <property type="protein sequence ID" value="ANW96333.1"/>
    <property type="molecule type" value="Genomic_DNA"/>
</dbReference>
<feature type="transmembrane region" description="Helical" evidence="1">
    <location>
        <begin position="62"/>
        <end position="85"/>
    </location>
</feature>
<evidence type="ECO:0000313" key="4">
    <source>
        <dbReference type="Proteomes" id="UP000092967"/>
    </source>
</evidence>
<dbReference type="RefSeq" id="WP_068826352.1">
    <property type="nucleotide sequence ID" value="NZ_CP014224.1"/>
</dbReference>
<dbReference type="AlphaFoldDB" id="A0A1B1Y6E0"/>
<dbReference type="InterPro" id="IPR027417">
    <property type="entry name" value="P-loop_NTPase"/>
</dbReference>
<proteinExistence type="predicted"/>
<dbReference type="Proteomes" id="UP000092967">
    <property type="component" value="Chromosome"/>
</dbReference>
<name>A0A1B1Y6E0_9FLAO</name>
<protein>
    <recommendedName>
        <fullName evidence="2">Chromosomal replication initiator protein DnaA ATPAse domain-containing protein</fullName>
    </recommendedName>
</protein>
<dbReference type="STRING" id="1790137.AXE80_08605"/>
<evidence type="ECO:0000256" key="1">
    <source>
        <dbReference type="SAM" id="Phobius"/>
    </source>
</evidence>